<feature type="transmembrane region" description="Helical" evidence="2">
    <location>
        <begin position="56"/>
        <end position="77"/>
    </location>
</feature>
<feature type="region of interest" description="Disordered" evidence="1">
    <location>
        <begin position="128"/>
        <end position="195"/>
    </location>
</feature>
<dbReference type="Proteomes" id="UP000651728">
    <property type="component" value="Unassembled WGS sequence"/>
</dbReference>
<feature type="compositionally biased region" description="Gly residues" evidence="1">
    <location>
        <begin position="134"/>
        <end position="159"/>
    </location>
</feature>
<feature type="transmembrane region" description="Helical" evidence="2">
    <location>
        <begin position="7"/>
        <end position="26"/>
    </location>
</feature>
<evidence type="ECO:0000256" key="2">
    <source>
        <dbReference type="SAM" id="Phobius"/>
    </source>
</evidence>
<keyword evidence="2" id="KW-0472">Membrane</keyword>
<evidence type="ECO:0000313" key="4">
    <source>
        <dbReference type="EMBL" id="GIH34128.1"/>
    </source>
</evidence>
<sequence length="195" mass="19705">MTGTGRAGLRLTARGAIVMLFVITVVGLLPKLPGPAFVAGCLAAVLLVRPRDLLPLVVTPPLVFFLAALLVELLRSLGSGSMLPTFGLGMFTTLSSAAPWLFAGSALALGVAWVRGLPDNLRELRTGAVPEPAGAGGAARAGTRAGTGTGTAAGAGAGGTRATAPGRARRGRGQAFDPEPEGYFEPRVYGKAADE</sequence>
<organism evidence="4 5">
    <name type="scientific">Microbispora amethystogenes</name>
    <dbReference type="NCBI Taxonomy" id="1427754"/>
    <lineage>
        <taxon>Bacteria</taxon>
        <taxon>Bacillati</taxon>
        <taxon>Actinomycetota</taxon>
        <taxon>Actinomycetes</taxon>
        <taxon>Streptosporangiales</taxon>
        <taxon>Streptosporangiaceae</taxon>
        <taxon>Microbispora</taxon>
    </lineage>
</organism>
<evidence type="ECO:0000313" key="5">
    <source>
        <dbReference type="Proteomes" id="UP000651728"/>
    </source>
</evidence>
<gene>
    <name evidence="4" type="ORF">Mam01_42920</name>
</gene>
<comment type="caution">
    <text evidence="4">The sequence shown here is derived from an EMBL/GenBank/DDBJ whole genome shotgun (WGS) entry which is preliminary data.</text>
</comment>
<keyword evidence="2" id="KW-1133">Transmembrane helix</keyword>
<dbReference type="InterPro" id="IPR046672">
    <property type="entry name" value="DUF6542"/>
</dbReference>
<evidence type="ECO:0000256" key="1">
    <source>
        <dbReference type="SAM" id="MobiDB-lite"/>
    </source>
</evidence>
<protein>
    <recommendedName>
        <fullName evidence="3">DUF6542 domain-containing protein</fullName>
    </recommendedName>
</protein>
<dbReference type="RefSeq" id="WP_204286998.1">
    <property type="nucleotide sequence ID" value="NZ_BAABEJ010000016.1"/>
</dbReference>
<evidence type="ECO:0000259" key="3">
    <source>
        <dbReference type="Pfam" id="PF20177"/>
    </source>
</evidence>
<keyword evidence="2" id="KW-0812">Transmembrane</keyword>
<feature type="domain" description="DUF6542" evidence="3">
    <location>
        <begin position="10"/>
        <end position="117"/>
    </location>
</feature>
<reference evidence="4 5" key="1">
    <citation type="submission" date="2021-01" db="EMBL/GenBank/DDBJ databases">
        <title>Whole genome shotgun sequence of Microbispora amethystogenes NBRC 101907.</title>
        <authorList>
            <person name="Komaki H."/>
            <person name="Tamura T."/>
        </authorList>
    </citation>
    <scope>NUCLEOTIDE SEQUENCE [LARGE SCALE GENOMIC DNA]</scope>
    <source>
        <strain evidence="4 5">NBRC 101907</strain>
    </source>
</reference>
<keyword evidence="5" id="KW-1185">Reference proteome</keyword>
<feature type="transmembrane region" description="Helical" evidence="2">
    <location>
        <begin position="97"/>
        <end position="117"/>
    </location>
</feature>
<name>A0ABQ4FH94_9ACTN</name>
<proteinExistence type="predicted"/>
<dbReference type="EMBL" id="BOOB01000031">
    <property type="protein sequence ID" value="GIH34128.1"/>
    <property type="molecule type" value="Genomic_DNA"/>
</dbReference>
<accession>A0ABQ4FH94</accession>
<dbReference type="Pfam" id="PF20177">
    <property type="entry name" value="DUF6542"/>
    <property type="match status" value="1"/>
</dbReference>